<dbReference type="InterPro" id="IPR050306">
    <property type="entry name" value="PfkB_Carbo_kinase"/>
</dbReference>
<evidence type="ECO:0000256" key="1">
    <source>
        <dbReference type="ARBA" id="ARBA00010688"/>
    </source>
</evidence>
<dbReference type="InterPro" id="IPR011611">
    <property type="entry name" value="PfkB_dom"/>
</dbReference>
<evidence type="ECO:0000256" key="3">
    <source>
        <dbReference type="ARBA" id="ARBA00022777"/>
    </source>
</evidence>
<evidence type="ECO:0000313" key="6">
    <source>
        <dbReference type="Proteomes" id="UP001149821"/>
    </source>
</evidence>
<dbReference type="CDD" id="cd01166">
    <property type="entry name" value="KdgK"/>
    <property type="match status" value="1"/>
</dbReference>
<dbReference type="GO" id="GO:0016301">
    <property type="term" value="F:kinase activity"/>
    <property type="evidence" value="ECO:0007669"/>
    <property type="project" value="UniProtKB-KW"/>
</dbReference>
<dbReference type="Gene3D" id="3.40.1190.20">
    <property type="match status" value="1"/>
</dbReference>
<evidence type="ECO:0000256" key="2">
    <source>
        <dbReference type="ARBA" id="ARBA00022679"/>
    </source>
</evidence>
<evidence type="ECO:0000259" key="4">
    <source>
        <dbReference type="Pfam" id="PF00294"/>
    </source>
</evidence>
<dbReference type="Pfam" id="PF00294">
    <property type="entry name" value="PfkB"/>
    <property type="match status" value="1"/>
</dbReference>
<comment type="caution">
    <text evidence="5">The sequence shown here is derived from an EMBL/GenBank/DDBJ whole genome shotgun (WGS) entry which is preliminary data.</text>
</comment>
<gene>
    <name evidence="5" type="ORF">LRP49_05245</name>
</gene>
<dbReference type="RefSeq" id="WP_274140717.1">
    <property type="nucleotide sequence ID" value="NZ_JAJUBB010000003.1"/>
</dbReference>
<reference evidence="5" key="1">
    <citation type="submission" date="2021-12" db="EMBL/GenBank/DDBJ databases">
        <title>Enterovibrio ZSDZ35 sp. nov. and Enterovibrio ZSDZ42 sp. nov., isolated from coastal seawater in Qingdao.</title>
        <authorList>
            <person name="Zhang P."/>
        </authorList>
    </citation>
    <scope>NUCLEOTIDE SEQUENCE</scope>
    <source>
        <strain evidence="5">ZSDZ35</strain>
    </source>
</reference>
<keyword evidence="2" id="KW-0808">Transferase</keyword>
<organism evidence="5 6">
    <name type="scientific">Enterovibrio qingdaonensis</name>
    <dbReference type="NCBI Taxonomy" id="2899818"/>
    <lineage>
        <taxon>Bacteria</taxon>
        <taxon>Pseudomonadati</taxon>
        <taxon>Pseudomonadota</taxon>
        <taxon>Gammaproteobacteria</taxon>
        <taxon>Vibrionales</taxon>
        <taxon>Vibrionaceae</taxon>
        <taxon>Enterovibrio</taxon>
    </lineage>
</organism>
<accession>A0ABT5QIU9</accession>
<dbReference type="PANTHER" id="PTHR43085:SF15">
    <property type="entry name" value="2-DEHYDRO-3-DEOXYGLUCONOKINASE"/>
    <property type="match status" value="1"/>
</dbReference>
<dbReference type="PROSITE" id="PS00584">
    <property type="entry name" value="PFKB_KINASES_2"/>
    <property type="match status" value="1"/>
</dbReference>
<dbReference type="InterPro" id="IPR002173">
    <property type="entry name" value="Carboh/pur_kinase_PfkB_CS"/>
</dbReference>
<dbReference type="EMBL" id="JAJUBB010000003">
    <property type="protein sequence ID" value="MDD1780603.1"/>
    <property type="molecule type" value="Genomic_DNA"/>
</dbReference>
<comment type="similarity">
    <text evidence="1">Belongs to the carbohydrate kinase PfkB family.</text>
</comment>
<protein>
    <submittedName>
        <fullName evidence="5">Sugar kinase</fullName>
    </submittedName>
</protein>
<dbReference type="PANTHER" id="PTHR43085">
    <property type="entry name" value="HEXOKINASE FAMILY MEMBER"/>
    <property type="match status" value="1"/>
</dbReference>
<name>A0ABT5QIU9_9GAMM</name>
<evidence type="ECO:0000313" key="5">
    <source>
        <dbReference type="EMBL" id="MDD1780603.1"/>
    </source>
</evidence>
<feature type="domain" description="Carbohydrate kinase PfkB" evidence="4">
    <location>
        <begin position="8"/>
        <end position="315"/>
    </location>
</feature>
<proteinExistence type="inferred from homology"/>
<dbReference type="Proteomes" id="UP001149821">
    <property type="component" value="Unassembled WGS sequence"/>
</dbReference>
<sequence>MPQIKKTKKIAIIGECMIELSGMPFSTMQQTFGGDTLNTAVYLSRVSAARYQEQSIDVSYVTALGEDVLSDEMLNRWQGEGINTRLVLRDSKRNPGLYMIQLDESGERNFLYWRNQSAARYLFQHPEFQRLAQALRQVDVVMISGISLAILPAKDRKSMLALIASLNQAGVEIVFDSNYRPTLWPSDDHGLTAKQAYRSMYEFTDLALVTFKDEQTLWGDASPLATIARLSTFGIQKIVVKHGAHGCLFQDWASDVPQYIATKPVKSVVDTTSAGDSFNGGFLAAYLAGRTIIEACHQGNALAGTVIQHRGAIISRDLTFSAAI</sequence>
<dbReference type="InterPro" id="IPR029056">
    <property type="entry name" value="Ribokinase-like"/>
</dbReference>
<keyword evidence="6" id="KW-1185">Reference proteome</keyword>
<keyword evidence="3 5" id="KW-0418">Kinase</keyword>
<dbReference type="SUPFAM" id="SSF53613">
    <property type="entry name" value="Ribokinase-like"/>
    <property type="match status" value="1"/>
</dbReference>